<comment type="similarity">
    <text evidence="1">Belongs to the UPF0065 (bug) family.</text>
</comment>
<feature type="chain" id="PRO_5032566601" evidence="2">
    <location>
        <begin position="22"/>
        <end position="315"/>
    </location>
</feature>
<keyword evidence="2" id="KW-0732">Signal</keyword>
<dbReference type="OrthoDB" id="5171643at2"/>
<dbReference type="Pfam" id="PF03401">
    <property type="entry name" value="TctC"/>
    <property type="match status" value="1"/>
</dbReference>
<dbReference type="Proteomes" id="UP000580517">
    <property type="component" value="Unassembled WGS sequence"/>
</dbReference>
<protein>
    <submittedName>
        <fullName evidence="3">Tripartite tricarboxylate transporter substrate binding protein</fullName>
    </submittedName>
</protein>
<dbReference type="InterPro" id="IPR042100">
    <property type="entry name" value="Bug_dom1"/>
</dbReference>
<gene>
    <name evidence="3" type="ORF">H0A68_03085</name>
</gene>
<sequence>MRKLNFICAALLMAVAPFSMAKDVIKLIVPTSPGGGTDTLFRAIAKYAEPYLDATIVIQNASGAGGTIGVSELTRAKPDGLTMAGVWMGPITVAPHSMNVTYGMDDYIPVIQIDSAPYVLCVRKDFPADNGKQFIAELKKHPGKYTYGTDGVAGPGQLSIERVFKALGVTARDIPYKGAGETMPALLSRVVDIYSGSVPPAVSMEKSGEAKCLLATSADPVPALPDAMGLKALGIPEKQTMLWHGIIVPKGTPKDKVLKIQQAFEKAADSPEMVAFFKTAGVAKAIETGDVFKQHIQDEYKQMGEMVKILGLDRR</sequence>
<proteinExistence type="inferred from homology"/>
<dbReference type="EMBL" id="JACCEW010000001">
    <property type="protein sequence ID" value="NYT35842.1"/>
    <property type="molecule type" value="Genomic_DNA"/>
</dbReference>
<dbReference type="AlphaFoldDB" id="A0A853F8F2"/>
<accession>A0A853F8F2</accession>
<evidence type="ECO:0000313" key="3">
    <source>
        <dbReference type="EMBL" id="NYT35842.1"/>
    </source>
</evidence>
<comment type="caution">
    <text evidence="3">The sequence shown here is derived from an EMBL/GenBank/DDBJ whole genome shotgun (WGS) entry which is preliminary data.</text>
</comment>
<dbReference type="RefSeq" id="WP_129967786.1">
    <property type="nucleotide sequence ID" value="NZ_JACCEW010000001.1"/>
</dbReference>
<dbReference type="PIRSF" id="PIRSF017082">
    <property type="entry name" value="YflP"/>
    <property type="match status" value="1"/>
</dbReference>
<dbReference type="SUPFAM" id="SSF53850">
    <property type="entry name" value="Periplasmic binding protein-like II"/>
    <property type="match status" value="1"/>
</dbReference>
<dbReference type="InterPro" id="IPR005064">
    <property type="entry name" value="BUG"/>
</dbReference>
<dbReference type="PANTHER" id="PTHR42928">
    <property type="entry name" value="TRICARBOXYLATE-BINDING PROTEIN"/>
    <property type="match status" value="1"/>
</dbReference>
<name>A0A853F8F2_9BURK</name>
<dbReference type="PANTHER" id="PTHR42928:SF5">
    <property type="entry name" value="BLR1237 PROTEIN"/>
    <property type="match status" value="1"/>
</dbReference>
<dbReference type="CDD" id="cd07012">
    <property type="entry name" value="PBP2_Bug_TTT"/>
    <property type="match status" value="1"/>
</dbReference>
<keyword evidence="4" id="KW-1185">Reference proteome</keyword>
<evidence type="ECO:0000313" key="4">
    <source>
        <dbReference type="Proteomes" id="UP000580517"/>
    </source>
</evidence>
<evidence type="ECO:0000256" key="1">
    <source>
        <dbReference type="ARBA" id="ARBA00006987"/>
    </source>
</evidence>
<evidence type="ECO:0000256" key="2">
    <source>
        <dbReference type="SAM" id="SignalP"/>
    </source>
</evidence>
<organism evidence="3 4">
    <name type="scientific">Allopusillimonas soli</name>
    <dbReference type="NCBI Taxonomy" id="659016"/>
    <lineage>
        <taxon>Bacteria</taxon>
        <taxon>Pseudomonadati</taxon>
        <taxon>Pseudomonadota</taxon>
        <taxon>Betaproteobacteria</taxon>
        <taxon>Burkholderiales</taxon>
        <taxon>Alcaligenaceae</taxon>
        <taxon>Allopusillimonas</taxon>
    </lineage>
</organism>
<reference evidence="3 4" key="1">
    <citation type="submission" date="2020-07" db="EMBL/GenBank/DDBJ databases">
        <title>Taxonomic revisions and descriptions of new bacterial species based on genomic comparisons in the high-G+C-content subgroup of the family Alcaligenaceae.</title>
        <authorList>
            <person name="Szabo A."/>
            <person name="Felfoldi T."/>
        </authorList>
    </citation>
    <scope>NUCLEOTIDE SEQUENCE [LARGE SCALE GENOMIC DNA]</scope>
    <source>
        <strain evidence="3 4">DSM 25264</strain>
    </source>
</reference>
<feature type="signal peptide" evidence="2">
    <location>
        <begin position="1"/>
        <end position="21"/>
    </location>
</feature>
<dbReference type="Gene3D" id="3.40.190.10">
    <property type="entry name" value="Periplasmic binding protein-like II"/>
    <property type="match status" value="1"/>
</dbReference>
<dbReference type="Gene3D" id="3.40.190.150">
    <property type="entry name" value="Bordetella uptake gene, domain 1"/>
    <property type="match status" value="1"/>
</dbReference>